<comment type="caution">
    <text evidence="2">The sequence shown here is derived from an EMBL/GenBank/DDBJ whole genome shotgun (WGS) entry which is preliminary data.</text>
</comment>
<protein>
    <submittedName>
        <fullName evidence="2">Uncharacterized protein</fullName>
    </submittedName>
</protein>
<sequence>MKKYLFILLAVMVSITSFAQDKKKSKVQVKAEKYAEVFAKEFSLNEEQQKSVYEIKLQQIKDYGNNNKAKKNGDVTAEAFKEKRKEIGKTATKKISEATGVTSKEINAFNKKLKEQNKAKQ</sequence>
<dbReference type="EMBL" id="JABAIL010000001">
    <property type="protein sequence ID" value="NLR89742.1"/>
    <property type="molecule type" value="Genomic_DNA"/>
</dbReference>
<proteinExistence type="predicted"/>
<name>A0A7X8SGM3_9BACT</name>
<dbReference type="RefSeq" id="WP_168880428.1">
    <property type="nucleotide sequence ID" value="NZ_JABAIL010000001.1"/>
</dbReference>
<evidence type="ECO:0000313" key="3">
    <source>
        <dbReference type="Proteomes" id="UP000585050"/>
    </source>
</evidence>
<keyword evidence="1" id="KW-0732">Signal</keyword>
<evidence type="ECO:0000313" key="2">
    <source>
        <dbReference type="EMBL" id="NLR89742.1"/>
    </source>
</evidence>
<accession>A0A7X8SGM3</accession>
<dbReference type="Proteomes" id="UP000585050">
    <property type="component" value="Unassembled WGS sequence"/>
</dbReference>
<gene>
    <name evidence="2" type="ORF">HGP29_00925</name>
</gene>
<evidence type="ECO:0000256" key="1">
    <source>
        <dbReference type="SAM" id="SignalP"/>
    </source>
</evidence>
<feature type="chain" id="PRO_5031480437" evidence="1">
    <location>
        <begin position="20"/>
        <end position="121"/>
    </location>
</feature>
<feature type="signal peptide" evidence="1">
    <location>
        <begin position="1"/>
        <end position="19"/>
    </location>
</feature>
<organism evidence="2 3">
    <name type="scientific">Flammeovirga agarivorans</name>
    <dbReference type="NCBI Taxonomy" id="2726742"/>
    <lineage>
        <taxon>Bacteria</taxon>
        <taxon>Pseudomonadati</taxon>
        <taxon>Bacteroidota</taxon>
        <taxon>Cytophagia</taxon>
        <taxon>Cytophagales</taxon>
        <taxon>Flammeovirgaceae</taxon>
        <taxon>Flammeovirga</taxon>
    </lineage>
</organism>
<keyword evidence="3" id="KW-1185">Reference proteome</keyword>
<dbReference type="AlphaFoldDB" id="A0A7X8SGM3"/>
<reference evidence="2 3" key="1">
    <citation type="submission" date="2020-04" db="EMBL/GenBank/DDBJ databases">
        <title>Flammeovirga sp. SR4, a novel species isolated from seawater.</title>
        <authorList>
            <person name="Wang X."/>
        </authorList>
    </citation>
    <scope>NUCLEOTIDE SEQUENCE [LARGE SCALE GENOMIC DNA]</scope>
    <source>
        <strain evidence="2 3">SR4</strain>
    </source>
</reference>